<dbReference type="Pfam" id="PF16268">
    <property type="entry name" value="DUF4921"/>
    <property type="match status" value="1"/>
</dbReference>
<dbReference type="Gene3D" id="3.30.428.10">
    <property type="entry name" value="HIT-like"/>
    <property type="match status" value="2"/>
</dbReference>
<evidence type="ECO:0000313" key="3">
    <source>
        <dbReference type="Proteomes" id="UP001150259"/>
    </source>
</evidence>
<sequence>MLDPLTTLPDGTIKQVNPFTGTKVWTLPGRGRRPIERAARPPLPIDPADADRICAFCPERVLETTPEIARRVRDAAAADGWREVRGLAAEEVAASPAEFRLVPNLFEILSYDYWHLTHGWEPTAEMTARREHYLSTPAGREHVERLARIRVAARSDGGSLDEPLTEAEVDREASGLFAGNHLLVVARRHFEEGATDDSRLRGSGRLTPEEHREYVGFSIDAMHGVYRDNEHARYVSVFQNWLQPAGASFDHLHKQVVAIDELGADLERQAEHVSEQPDLYERWGWRYAAERGLLVARTPSAVAFVGIGHRFPSLEVHSLVTDRCPWELTPDEVADFADLLHACHAATGVEVPSNEEWHHRPPSVDLPMPLRAVLKWRISTLAGFEGGTKIYVNTVSPWTVHERVVTRLRELVGAGAVAETLRLAD</sequence>
<evidence type="ECO:0000259" key="1">
    <source>
        <dbReference type="Pfam" id="PF16268"/>
    </source>
</evidence>
<gene>
    <name evidence="2" type="ORF">OO014_02395</name>
</gene>
<evidence type="ECO:0000313" key="2">
    <source>
        <dbReference type="EMBL" id="MDC5696092.1"/>
    </source>
</evidence>
<comment type="caution">
    <text evidence="2">The sequence shown here is derived from an EMBL/GenBank/DDBJ whole genome shotgun (WGS) entry which is preliminary data.</text>
</comment>
<feature type="domain" description="DUF4921" evidence="1">
    <location>
        <begin position="8"/>
        <end position="424"/>
    </location>
</feature>
<protein>
    <submittedName>
        <fullName evidence="2">DUF4921 family protein</fullName>
    </submittedName>
</protein>
<dbReference type="InterPro" id="IPR032576">
    <property type="entry name" value="DUF4921"/>
</dbReference>
<dbReference type="InterPro" id="IPR036265">
    <property type="entry name" value="HIT-like_sf"/>
</dbReference>
<dbReference type="RefSeq" id="WP_272460669.1">
    <property type="nucleotide sequence ID" value="NZ_JAPFQL010000005.1"/>
</dbReference>
<organism evidence="2 3">
    <name type="scientific">Intrasporangium calvum</name>
    <dbReference type="NCBI Taxonomy" id="53358"/>
    <lineage>
        <taxon>Bacteria</taxon>
        <taxon>Bacillati</taxon>
        <taxon>Actinomycetota</taxon>
        <taxon>Actinomycetes</taxon>
        <taxon>Micrococcales</taxon>
        <taxon>Intrasporangiaceae</taxon>
        <taxon>Intrasporangium</taxon>
    </lineage>
</organism>
<accession>A0ABT5GDE3</accession>
<proteinExistence type="predicted"/>
<dbReference type="EMBL" id="JAPFQL010000005">
    <property type="protein sequence ID" value="MDC5696092.1"/>
    <property type="molecule type" value="Genomic_DNA"/>
</dbReference>
<keyword evidence="3" id="KW-1185">Reference proteome</keyword>
<name>A0ABT5GDE3_9MICO</name>
<dbReference type="SUPFAM" id="SSF54197">
    <property type="entry name" value="HIT-like"/>
    <property type="match status" value="1"/>
</dbReference>
<dbReference type="Proteomes" id="UP001150259">
    <property type="component" value="Unassembled WGS sequence"/>
</dbReference>
<reference evidence="2 3" key="1">
    <citation type="submission" date="2022-11" db="EMBL/GenBank/DDBJ databases">
        <title>Anaerobic phenanthrene biodegradation by a DNRA strain PheN6.</title>
        <authorList>
            <person name="Zhang Z."/>
        </authorList>
    </citation>
    <scope>NUCLEOTIDE SEQUENCE [LARGE SCALE GENOMIC DNA]</scope>
    <source>
        <strain evidence="2 3">PheN6</strain>
    </source>
</reference>